<reference evidence="3" key="1">
    <citation type="journal article" date="2021" name="Nat. Commun.">
        <title>Genetic determinants of endophytism in the Arabidopsis root mycobiome.</title>
        <authorList>
            <person name="Mesny F."/>
            <person name="Miyauchi S."/>
            <person name="Thiergart T."/>
            <person name="Pickel B."/>
            <person name="Atanasova L."/>
            <person name="Karlsson M."/>
            <person name="Huettel B."/>
            <person name="Barry K.W."/>
            <person name="Haridas S."/>
            <person name="Chen C."/>
            <person name="Bauer D."/>
            <person name="Andreopoulos W."/>
            <person name="Pangilinan J."/>
            <person name="LaButti K."/>
            <person name="Riley R."/>
            <person name="Lipzen A."/>
            <person name="Clum A."/>
            <person name="Drula E."/>
            <person name="Henrissat B."/>
            <person name="Kohler A."/>
            <person name="Grigoriev I.V."/>
            <person name="Martin F.M."/>
            <person name="Hacquard S."/>
        </authorList>
    </citation>
    <scope>NUCLEOTIDE SEQUENCE</scope>
    <source>
        <strain evidence="3">MPI-CAGE-CH-0230</strain>
    </source>
</reference>
<dbReference type="PANTHER" id="PTHR33112">
    <property type="entry name" value="DOMAIN PROTEIN, PUTATIVE-RELATED"/>
    <property type="match status" value="1"/>
</dbReference>
<accession>A0A9P8XUB5</accession>
<sequence>MTRPRSLSASNTVRTPIRRRVHAIEHLLADDARSWPTVTEALSKISYKDGYSLVGADVGLAETIMVCAPCKSLLQTSPLAPLQSHQYREIRKERDIPIDAWHTHHRTLFALLDCCYGHRQTCCLCEVLWQGLRRQLSRQRSLIRMIDKQKEDLAGSALCLRNDGVVRIMFVGSSGLLTNLPFAKQLDADSLMLQFRWFTLHLQPNSNRRRDTLLTKSTASPEAFSQIRSWIALCDECHGHCQKHRSTNSGRPTRLILIDRTDVVSPVVRLVNSPPSPKYMALSYRWGATGSAGNISPTKNLDVTMLNAQTEATLRAGIPVSSLRRTIRDACTVASELNIHYLWVDRMCIIQDSREDWQREAGHMATVYKSATVTLAASCASNEDHGIFRNRRADRLQPLRLHALSSGAPPDSLIATYAKFRRSRPGSLSPGSSSSPGSYYVYSDLPHQNDRYRGKLGYLGDRGWVYQERLLSPRIVYFSEEQVYWECRESEINEIACLSSHYRHHLGRSRPWDLVSVGHDRQLQLQGDEKARWHRCVQHYGRLELTFPQDRLTALSGLAKEYFDTQRGYRRIQSGKGKPERYYAGLWEQTFLDDLCWYATTTPILLPEYVAPSWSWASVTAEFRWRGPRDSYLQPLARINSVHIKQAGHDPFGAIQDGWLSLRATVKPIKITLVGGVAVKICQRDSTPLGFCVEQNSSLDDERFARSLTCLPLFCLALGYYDHFYGRYRTHGPSDLENTRMHGVCLILAPQDLIRHQRPQPSVSDHNSPHDPSPDSPGLSQLDTSCEQYQRVGIGLFTFRHSNGWKPWLDEEEERDIIIR</sequence>
<evidence type="ECO:0000259" key="2">
    <source>
        <dbReference type="Pfam" id="PF06985"/>
    </source>
</evidence>
<dbReference type="EMBL" id="JAGTJQ010000011">
    <property type="protein sequence ID" value="KAH7018056.1"/>
    <property type="molecule type" value="Genomic_DNA"/>
</dbReference>
<dbReference type="PANTHER" id="PTHR33112:SF16">
    <property type="entry name" value="HETEROKARYON INCOMPATIBILITY DOMAIN-CONTAINING PROTEIN"/>
    <property type="match status" value="1"/>
</dbReference>
<keyword evidence="4" id="KW-1185">Reference proteome</keyword>
<dbReference type="Pfam" id="PF06985">
    <property type="entry name" value="HET"/>
    <property type="match status" value="1"/>
</dbReference>
<dbReference type="GeneID" id="70192311"/>
<evidence type="ECO:0000313" key="3">
    <source>
        <dbReference type="EMBL" id="KAH7018056.1"/>
    </source>
</evidence>
<dbReference type="AlphaFoldDB" id="A0A9P8XUB5"/>
<feature type="domain" description="Heterokaryon incompatibility" evidence="2">
    <location>
        <begin position="279"/>
        <end position="468"/>
    </location>
</feature>
<proteinExistence type="predicted"/>
<dbReference type="Proteomes" id="UP000756346">
    <property type="component" value="Unassembled WGS sequence"/>
</dbReference>
<organism evidence="3 4">
    <name type="scientific">Microdochium trichocladiopsis</name>
    <dbReference type="NCBI Taxonomy" id="1682393"/>
    <lineage>
        <taxon>Eukaryota</taxon>
        <taxon>Fungi</taxon>
        <taxon>Dikarya</taxon>
        <taxon>Ascomycota</taxon>
        <taxon>Pezizomycotina</taxon>
        <taxon>Sordariomycetes</taxon>
        <taxon>Xylariomycetidae</taxon>
        <taxon>Xylariales</taxon>
        <taxon>Microdochiaceae</taxon>
        <taxon>Microdochium</taxon>
    </lineage>
</organism>
<dbReference type="RefSeq" id="XP_046006323.1">
    <property type="nucleotide sequence ID" value="XM_046162765.1"/>
</dbReference>
<dbReference type="InterPro" id="IPR010730">
    <property type="entry name" value="HET"/>
</dbReference>
<feature type="region of interest" description="Disordered" evidence="1">
    <location>
        <begin position="758"/>
        <end position="782"/>
    </location>
</feature>
<dbReference type="OrthoDB" id="2958217at2759"/>
<evidence type="ECO:0000313" key="4">
    <source>
        <dbReference type="Proteomes" id="UP000756346"/>
    </source>
</evidence>
<name>A0A9P8XUB5_9PEZI</name>
<evidence type="ECO:0000256" key="1">
    <source>
        <dbReference type="SAM" id="MobiDB-lite"/>
    </source>
</evidence>
<protein>
    <submittedName>
        <fullName evidence="3">Heterokaryon incompatibility protein-domain-containing protein</fullName>
    </submittedName>
</protein>
<gene>
    <name evidence="3" type="ORF">B0I36DRAFT_435453</name>
</gene>
<comment type="caution">
    <text evidence="3">The sequence shown here is derived from an EMBL/GenBank/DDBJ whole genome shotgun (WGS) entry which is preliminary data.</text>
</comment>